<gene>
    <name evidence="2" type="primary">gb22846</name>
    <name evidence="2" type="ORF">PR202_gb22846</name>
</gene>
<reference evidence="2" key="1">
    <citation type="journal article" date="2018" name="DNA Res.">
        <title>Multiple hybrid de novo genome assembly of finger millet, an orphan allotetraploid crop.</title>
        <authorList>
            <person name="Hatakeyama M."/>
            <person name="Aluri S."/>
            <person name="Balachadran M.T."/>
            <person name="Sivarajan S.R."/>
            <person name="Patrignani A."/>
            <person name="Gruter S."/>
            <person name="Poveda L."/>
            <person name="Shimizu-Inatsugi R."/>
            <person name="Baeten J."/>
            <person name="Francoijs K.J."/>
            <person name="Nataraja K.N."/>
            <person name="Reddy Y.A.N."/>
            <person name="Phadnis S."/>
            <person name="Ravikumar R.L."/>
            <person name="Schlapbach R."/>
            <person name="Sreeman S.M."/>
            <person name="Shimizu K.K."/>
        </authorList>
    </citation>
    <scope>NUCLEOTIDE SEQUENCE</scope>
</reference>
<evidence type="ECO:0000313" key="3">
    <source>
        <dbReference type="Proteomes" id="UP001054889"/>
    </source>
</evidence>
<evidence type="ECO:0000313" key="2">
    <source>
        <dbReference type="EMBL" id="GJN34202.1"/>
    </source>
</evidence>
<name>A0AAV5FGW0_ELECO</name>
<sequence>MDHAQGIIPTTPTIHFTGSGDEARKCAESLSRKGSLLCPPASSVPVARPDTARREGEPVGSAPNRLEDCGVSLSL</sequence>
<dbReference type="AlphaFoldDB" id="A0AAV5FGW0"/>
<accession>A0AAV5FGW0</accession>
<comment type="caution">
    <text evidence="2">The sequence shown here is derived from an EMBL/GenBank/DDBJ whole genome shotgun (WGS) entry which is preliminary data.</text>
</comment>
<reference evidence="2" key="2">
    <citation type="submission" date="2021-12" db="EMBL/GenBank/DDBJ databases">
        <title>Resequencing data analysis of finger millet.</title>
        <authorList>
            <person name="Hatakeyama M."/>
            <person name="Aluri S."/>
            <person name="Balachadran M.T."/>
            <person name="Sivarajan S.R."/>
            <person name="Poveda L."/>
            <person name="Shimizu-Inatsugi R."/>
            <person name="Schlapbach R."/>
            <person name="Sreeman S.M."/>
            <person name="Shimizu K.K."/>
        </authorList>
    </citation>
    <scope>NUCLEOTIDE SEQUENCE</scope>
</reference>
<evidence type="ECO:0000256" key="1">
    <source>
        <dbReference type="SAM" id="MobiDB-lite"/>
    </source>
</evidence>
<protein>
    <submittedName>
        <fullName evidence="2">Uncharacterized protein</fullName>
    </submittedName>
</protein>
<proteinExistence type="predicted"/>
<keyword evidence="3" id="KW-1185">Reference proteome</keyword>
<dbReference type="Proteomes" id="UP001054889">
    <property type="component" value="Unassembled WGS sequence"/>
</dbReference>
<feature type="region of interest" description="Disordered" evidence="1">
    <location>
        <begin position="37"/>
        <end position="75"/>
    </location>
</feature>
<organism evidence="2 3">
    <name type="scientific">Eleusine coracana subsp. coracana</name>
    <dbReference type="NCBI Taxonomy" id="191504"/>
    <lineage>
        <taxon>Eukaryota</taxon>
        <taxon>Viridiplantae</taxon>
        <taxon>Streptophyta</taxon>
        <taxon>Embryophyta</taxon>
        <taxon>Tracheophyta</taxon>
        <taxon>Spermatophyta</taxon>
        <taxon>Magnoliopsida</taxon>
        <taxon>Liliopsida</taxon>
        <taxon>Poales</taxon>
        <taxon>Poaceae</taxon>
        <taxon>PACMAD clade</taxon>
        <taxon>Chloridoideae</taxon>
        <taxon>Cynodonteae</taxon>
        <taxon>Eleusininae</taxon>
        <taxon>Eleusine</taxon>
    </lineage>
</organism>
<dbReference type="EMBL" id="BQKI01000085">
    <property type="protein sequence ID" value="GJN34202.1"/>
    <property type="molecule type" value="Genomic_DNA"/>
</dbReference>